<feature type="region of interest" description="Disordered" evidence="2">
    <location>
        <begin position="168"/>
        <end position="242"/>
    </location>
</feature>
<comment type="similarity">
    <text evidence="1">Belongs to the ARG7 family.</text>
</comment>
<dbReference type="GO" id="GO:0009733">
    <property type="term" value="P:response to auxin"/>
    <property type="evidence" value="ECO:0007669"/>
    <property type="project" value="InterPro"/>
</dbReference>
<name>A0A9Q0G5A8_9ROSI</name>
<protein>
    <submittedName>
        <fullName evidence="3">Uncharacterized protein</fullName>
    </submittedName>
</protein>
<evidence type="ECO:0000256" key="2">
    <source>
        <dbReference type="SAM" id="MobiDB-lite"/>
    </source>
</evidence>
<dbReference type="AlphaFoldDB" id="A0A9Q0G5A8"/>
<evidence type="ECO:0000313" key="3">
    <source>
        <dbReference type="EMBL" id="KAJ4843473.1"/>
    </source>
</evidence>
<reference evidence="3" key="1">
    <citation type="submission" date="2022-02" db="EMBL/GenBank/DDBJ databases">
        <authorList>
            <person name="Henning P.M."/>
            <person name="McCubbin A.G."/>
            <person name="Shore J.S."/>
        </authorList>
    </citation>
    <scope>NUCLEOTIDE SEQUENCE</scope>
    <source>
        <strain evidence="3">F60SS</strain>
        <tissue evidence="3">Leaves</tissue>
    </source>
</reference>
<dbReference type="PANTHER" id="PTHR31374:SF311">
    <property type="entry name" value="SMALL AUXIN-UP RNA"/>
    <property type="match status" value="1"/>
</dbReference>
<dbReference type="Proteomes" id="UP001141552">
    <property type="component" value="Unassembled WGS sequence"/>
</dbReference>
<dbReference type="OrthoDB" id="1489976at2759"/>
<reference evidence="3" key="2">
    <citation type="journal article" date="2023" name="Plants (Basel)">
        <title>Annotation of the Turnera subulata (Passifloraceae) Draft Genome Reveals the S-Locus Evolved after the Divergence of Turneroideae from Passifloroideae in a Stepwise Manner.</title>
        <authorList>
            <person name="Henning P.M."/>
            <person name="Roalson E.H."/>
            <person name="Mir W."/>
            <person name="McCubbin A.G."/>
            <person name="Shore J.S."/>
        </authorList>
    </citation>
    <scope>NUCLEOTIDE SEQUENCE</scope>
    <source>
        <strain evidence="3">F60SS</strain>
    </source>
</reference>
<comment type="caution">
    <text evidence="3">The sequence shown here is derived from an EMBL/GenBank/DDBJ whole genome shotgun (WGS) entry which is preliminary data.</text>
</comment>
<evidence type="ECO:0000313" key="4">
    <source>
        <dbReference type="Proteomes" id="UP001141552"/>
    </source>
</evidence>
<feature type="non-terminal residue" evidence="3">
    <location>
        <position position="1"/>
    </location>
</feature>
<dbReference type="Pfam" id="PF02519">
    <property type="entry name" value="Auxin_inducible"/>
    <property type="match status" value="1"/>
</dbReference>
<dbReference type="PANTHER" id="PTHR31374">
    <property type="entry name" value="AUXIN-INDUCED PROTEIN-LIKE-RELATED"/>
    <property type="match status" value="1"/>
</dbReference>
<proteinExistence type="inferred from homology"/>
<dbReference type="InterPro" id="IPR003676">
    <property type="entry name" value="SAUR_fam"/>
</dbReference>
<gene>
    <name evidence="3" type="ORF">Tsubulata_049974</name>
</gene>
<dbReference type="EMBL" id="JAKUCV010002226">
    <property type="protein sequence ID" value="KAJ4843473.1"/>
    <property type="molecule type" value="Genomic_DNA"/>
</dbReference>
<keyword evidence="4" id="KW-1185">Reference proteome</keyword>
<evidence type="ECO:0000256" key="1">
    <source>
        <dbReference type="ARBA" id="ARBA00006974"/>
    </source>
</evidence>
<accession>A0A9Q0G5A8</accession>
<feature type="compositionally biased region" description="Pro residues" evidence="2">
    <location>
        <begin position="168"/>
        <end position="193"/>
    </location>
</feature>
<sequence length="242" mass="25806">MHTTRNISEKIKSVIRKCSHAHVHGGSSDSDIPYELHAVIEGAKAPKKGCFVGCVGEDEEEEKRNQIPLQYLSHPAFLQLLKQYQYDPDDKIDGPLKIPCTVEFFDRFLKFPGCLTSPPSWLSPPGDAVPRRLALFRAPPSACALVLALALVRAPTAAQILAPPLAPAPCRGPDPSSAPPLPPAQDPFPPPPLLLAALAPAAVAPPPRKSSGEAVARRGRSLPPQANLNSPPPLAKKDSPPP</sequence>
<organism evidence="3 4">
    <name type="scientific">Turnera subulata</name>
    <dbReference type="NCBI Taxonomy" id="218843"/>
    <lineage>
        <taxon>Eukaryota</taxon>
        <taxon>Viridiplantae</taxon>
        <taxon>Streptophyta</taxon>
        <taxon>Embryophyta</taxon>
        <taxon>Tracheophyta</taxon>
        <taxon>Spermatophyta</taxon>
        <taxon>Magnoliopsida</taxon>
        <taxon>eudicotyledons</taxon>
        <taxon>Gunneridae</taxon>
        <taxon>Pentapetalae</taxon>
        <taxon>rosids</taxon>
        <taxon>fabids</taxon>
        <taxon>Malpighiales</taxon>
        <taxon>Passifloraceae</taxon>
        <taxon>Turnera</taxon>
    </lineage>
</organism>